<protein>
    <submittedName>
        <fullName evidence="2">Transposase</fullName>
    </submittedName>
</protein>
<dbReference type="Pfam" id="PF01610">
    <property type="entry name" value="DDE_Tnp_ISL3"/>
    <property type="match status" value="1"/>
</dbReference>
<organism evidence="2 3">
    <name type="scientific">Amycolatopsis lexingtonensis</name>
    <dbReference type="NCBI Taxonomy" id="218822"/>
    <lineage>
        <taxon>Bacteria</taxon>
        <taxon>Bacillati</taxon>
        <taxon>Actinomycetota</taxon>
        <taxon>Actinomycetes</taxon>
        <taxon>Pseudonocardiales</taxon>
        <taxon>Pseudonocardiaceae</taxon>
        <taxon>Amycolatopsis</taxon>
    </lineage>
</organism>
<comment type="caution">
    <text evidence="2">The sequence shown here is derived from an EMBL/GenBank/DDBJ whole genome shotgun (WGS) entry which is preliminary data.</text>
</comment>
<evidence type="ECO:0000313" key="3">
    <source>
        <dbReference type="Proteomes" id="UP000631670"/>
    </source>
</evidence>
<proteinExistence type="predicted"/>
<sequence length="133" mass="14976">MLIPPPAPPVVPKIRHVTGWLLRRPGDLEDDEQRQLDGIRSRCSHLDRLAEHVKSFATMMVQRQGQNLDTWLSTVEADDQPHLHSFATGIRRDHDAVTAGLTLPHSSGKVEGNVNRLKAIKRQMYGRARANFA</sequence>
<dbReference type="PANTHER" id="PTHR33498:SF1">
    <property type="entry name" value="TRANSPOSASE FOR INSERTION SEQUENCE ELEMENT IS1557"/>
    <property type="match status" value="1"/>
</dbReference>
<reference evidence="2 3" key="1">
    <citation type="submission" date="2020-10" db="EMBL/GenBank/DDBJ databases">
        <title>Sequencing the genomes of 1000 actinobacteria strains.</title>
        <authorList>
            <person name="Klenk H.-P."/>
        </authorList>
    </citation>
    <scope>NUCLEOTIDE SEQUENCE [LARGE SCALE GENOMIC DNA]</scope>
    <source>
        <strain evidence="2 3">DSM 44653</strain>
    </source>
</reference>
<dbReference type="InterPro" id="IPR002560">
    <property type="entry name" value="Transposase_DDE"/>
</dbReference>
<keyword evidence="3" id="KW-1185">Reference proteome</keyword>
<dbReference type="PANTHER" id="PTHR33498">
    <property type="entry name" value="TRANSPOSASE FOR INSERTION SEQUENCE ELEMENT IS1557"/>
    <property type="match status" value="1"/>
</dbReference>
<dbReference type="Proteomes" id="UP000631670">
    <property type="component" value="Unassembled WGS sequence"/>
</dbReference>
<dbReference type="InterPro" id="IPR047951">
    <property type="entry name" value="Transpos_ISL3"/>
</dbReference>
<evidence type="ECO:0000313" key="2">
    <source>
        <dbReference type="EMBL" id="MBE1496177.1"/>
    </source>
</evidence>
<name>A0ABR9HZR0_9PSEU</name>
<accession>A0ABR9HZR0</accession>
<dbReference type="RefSeq" id="WP_225955709.1">
    <property type="nucleotide sequence ID" value="NZ_JADBEG010000001.1"/>
</dbReference>
<feature type="domain" description="Transposase IS204/IS1001/IS1096/IS1165 DDE" evidence="1">
    <location>
        <begin position="20"/>
        <end position="127"/>
    </location>
</feature>
<dbReference type="EMBL" id="JADBEG010000001">
    <property type="protein sequence ID" value="MBE1496177.1"/>
    <property type="molecule type" value="Genomic_DNA"/>
</dbReference>
<gene>
    <name evidence="2" type="ORF">H4696_003277</name>
</gene>
<evidence type="ECO:0000259" key="1">
    <source>
        <dbReference type="Pfam" id="PF01610"/>
    </source>
</evidence>